<dbReference type="PANTHER" id="PTHR43798">
    <property type="entry name" value="MONOACYLGLYCEROL LIPASE"/>
    <property type="match status" value="1"/>
</dbReference>
<accession>A0A5D0U6C0</accession>
<dbReference type="Pfam" id="PF00561">
    <property type="entry name" value="Abhydrolase_1"/>
    <property type="match status" value="1"/>
</dbReference>
<dbReference type="PANTHER" id="PTHR43798:SF33">
    <property type="entry name" value="HYDROLASE, PUTATIVE (AFU_ORTHOLOGUE AFUA_2G14860)-RELATED"/>
    <property type="match status" value="1"/>
</dbReference>
<comment type="caution">
    <text evidence="2">The sequence shown here is derived from an EMBL/GenBank/DDBJ whole genome shotgun (WGS) entry which is preliminary data.</text>
</comment>
<evidence type="ECO:0000313" key="2">
    <source>
        <dbReference type="EMBL" id="TYC13216.1"/>
    </source>
</evidence>
<feature type="domain" description="AB hydrolase-1" evidence="1">
    <location>
        <begin position="28"/>
        <end position="157"/>
    </location>
</feature>
<dbReference type="EMBL" id="VSFF01000008">
    <property type="protein sequence ID" value="TYC13216.1"/>
    <property type="molecule type" value="Genomic_DNA"/>
</dbReference>
<dbReference type="Gene3D" id="3.40.50.1820">
    <property type="entry name" value="alpha/beta hydrolase"/>
    <property type="match status" value="1"/>
</dbReference>
<dbReference type="InterPro" id="IPR050266">
    <property type="entry name" value="AB_hydrolase_sf"/>
</dbReference>
<dbReference type="GO" id="GO:0046464">
    <property type="term" value="P:acylglycerol catabolic process"/>
    <property type="evidence" value="ECO:0007669"/>
    <property type="project" value="TreeGrafter"/>
</dbReference>
<gene>
    <name evidence="2" type="ORF">FXF65_22190</name>
</gene>
<evidence type="ECO:0000259" key="1">
    <source>
        <dbReference type="Pfam" id="PF00561"/>
    </source>
</evidence>
<dbReference type="InterPro" id="IPR000073">
    <property type="entry name" value="AB_hydrolase_1"/>
</dbReference>
<name>A0A5D0U6C0_9ACTN</name>
<keyword evidence="2" id="KW-0378">Hydrolase</keyword>
<organism evidence="2 3">
    <name type="scientific">Actinomadura syzygii</name>
    <dbReference type="NCBI Taxonomy" id="1427538"/>
    <lineage>
        <taxon>Bacteria</taxon>
        <taxon>Bacillati</taxon>
        <taxon>Actinomycetota</taxon>
        <taxon>Actinomycetes</taxon>
        <taxon>Streptosporangiales</taxon>
        <taxon>Thermomonosporaceae</taxon>
        <taxon>Actinomadura</taxon>
    </lineage>
</organism>
<protein>
    <submittedName>
        <fullName evidence="2">Alpha/beta hydrolase</fullName>
    </submittedName>
</protein>
<dbReference type="SUPFAM" id="SSF53474">
    <property type="entry name" value="alpha/beta-Hydrolases"/>
    <property type="match status" value="1"/>
</dbReference>
<evidence type="ECO:0000313" key="3">
    <source>
        <dbReference type="Proteomes" id="UP000322634"/>
    </source>
</evidence>
<dbReference type="AlphaFoldDB" id="A0A5D0U6C0"/>
<dbReference type="GO" id="GO:0047372">
    <property type="term" value="F:monoacylglycerol lipase activity"/>
    <property type="evidence" value="ECO:0007669"/>
    <property type="project" value="TreeGrafter"/>
</dbReference>
<dbReference type="InterPro" id="IPR029058">
    <property type="entry name" value="AB_hydrolase_fold"/>
</dbReference>
<keyword evidence="3" id="KW-1185">Reference proteome</keyword>
<sequence length="275" mass="31188">MIAPMFSPHYARTRSGLMHYVEMGAGEPLLLLHQTPRSWDEFRLLMPLLAEQRRVIAPDIIGYGASESIPDHSIERYADSVLALLEELGLDRVDLLGHQLGGIIAIEMSHRRPERLRRLVLSGTPYVDEEFRRERPPMHPLSMVELQDDGRHLMELWVRRSGFYPPARPDLLNRYVRDVLLLEDQAEDGHRAISTYRMEGRTGYRGPVLCIGATADPIAFHQVPRLVERLPQARLEIIQGGMVPLMEQLPEEVAALVSKFLDETVQADSAYGGTP</sequence>
<proteinExistence type="predicted"/>
<dbReference type="GO" id="GO:0016020">
    <property type="term" value="C:membrane"/>
    <property type="evidence" value="ECO:0007669"/>
    <property type="project" value="TreeGrafter"/>
</dbReference>
<dbReference type="PRINTS" id="PR00111">
    <property type="entry name" value="ABHYDROLASE"/>
</dbReference>
<dbReference type="OrthoDB" id="5431692at2"/>
<dbReference type="Proteomes" id="UP000322634">
    <property type="component" value="Unassembled WGS sequence"/>
</dbReference>
<reference evidence="2 3" key="1">
    <citation type="submission" date="2019-08" db="EMBL/GenBank/DDBJ databases">
        <title>Actinomadura sp. nov. CYP1-5 isolated from mountain soil.</title>
        <authorList>
            <person name="Songsumanus A."/>
            <person name="Kuncharoen N."/>
            <person name="Kudo T."/>
            <person name="Yuki M."/>
            <person name="Igarashi Y."/>
            <person name="Tanasupawat S."/>
        </authorList>
    </citation>
    <scope>NUCLEOTIDE SEQUENCE [LARGE SCALE GENOMIC DNA]</scope>
    <source>
        <strain evidence="2 3">GKU157</strain>
    </source>
</reference>
<dbReference type="RefSeq" id="WP_148351910.1">
    <property type="nucleotide sequence ID" value="NZ_JBHSBF010000034.1"/>
</dbReference>